<dbReference type="HOGENOM" id="CLU_2890372_0_0_1"/>
<accession>F6H2G4</accession>
<name>F6H2G4_VITVI</name>
<dbReference type="AlphaFoldDB" id="F6H2G4"/>
<evidence type="ECO:0000313" key="2">
    <source>
        <dbReference type="Proteomes" id="UP000009183"/>
    </source>
</evidence>
<proteinExistence type="predicted"/>
<keyword evidence="2" id="KW-1185">Reference proteome</keyword>
<dbReference type="EMBL" id="FN595229">
    <property type="protein sequence ID" value="CCB46444.1"/>
    <property type="molecule type" value="Genomic_DNA"/>
</dbReference>
<gene>
    <name evidence="1" type="ordered locus">VIT_19s0014g04610</name>
</gene>
<dbReference type="InParanoid" id="F6H2G4"/>
<protein>
    <submittedName>
        <fullName evidence="1">Uncharacterized protein</fullName>
    </submittedName>
</protein>
<evidence type="ECO:0000313" key="1">
    <source>
        <dbReference type="EMBL" id="CCB46444.1"/>
    </source>
</evidence>
<dbReference type="STRING" id="29760.F6H2G4"/>
<dbReference type="PaxDb" id="29760-VIT_19s0014g04610.t01"/>
<sequence>MDGLAVVNVYINNDDLQLHVLRDLRKECKDVQRKINRVKDGAAKQDQLQEEIHLTRNLIFRTW</sequence>
<organism evidence="1 2">
    <name type="scientific">Vitis vinifera</name>
    <name type="common">Grape</name>
    <dbReference type="NCBI Taxonomy" id="29760"/>
    <lineage>
        <taxon>Eukaryota</taxon>
        <taxon>Viridiplantae</taxon>
        <taxon>Streptophyta</taxon>
        <taxon>Embryophyta</taxon>
        <taxon>Tracheophyta</taxon>
        <taxon>Spermatophyta</taxon>
        <taxon>Magnoliopsida</taxon>
        <taxon>eudicotyledons</taxon>
        <taxon>Gunneridae</taxon>
        <taxon>Pentapetalae</taxon>
        <taxon>rosids</taxon>
        <taxon>Vitales</taxon>
        <taxon>Vitaceae</taxon>
        <taxon>Viteae</taxon>
        <taxon>Vitis</taxon>
    </lineage>
</organism>
<reference evidence="2" key="1">
    <citation type="journal article" date="2007" name="Nature">
        <title>The grapevine genome sequence suggests ancestral hexaploidization in major angiosperm phyla.</title>
        <authorList>
            <consortium name="The French-Italian Public Consortium for Grapevine Genome Characterization."/>
            <person name="Jaillon O."/>
            <person name="Aury J.-M."/>
            <person name="Noel B."/>
            <person name="Policriti A."/>
            <person name="Clepet C."/>
            <person name="Casagrande A."/>
            <person name="Choisne N."/>
            <person name="Aubourg S."/>
            <person name="Vitulo N."/>
            <person name="Jubin C."/>
            <person name="Vezzi A."/>
            <person name="Legeai F."/>
            <person name="Hugueney P."/>
            <person name="Dasilva C."/>
            <person name="Horner D."/>
            <person name="Mica E."/>
            <person name="Jublot D."/>
            <person name="Poulain J."/>
            <person name="Bruyere C."/>
            <person name="Billault A."/>
            <person name="Segurens B."/>
            <person name="Gouyvenoux M."/>
            <person name="Ugarte E."/>
            <person name="Cattonaro F."/>
            <person name="Anthouard V."/>
            <person name="Vico V."/>
            <person name="Del Fabbro C."/>
            <person name="Alaux M."/>
            <person name="Di Gaspero G."/>
            <person name="Dumas V."/>
            <person name="Felice N."/>
            <person name="Paillard S."/>
            <person name="Juman I."/>
            <person name="Moroldo M."/>
            <person name="Scalabrin S."/>
            <person name="Canaguier A."/>
            <person name="Le Clainche I."/>
            <person name="Malacrida G."/>
            <person name="Durand E."/>
            <person name="Pesole G."/>
            <person name="Laucou V."/>
            <person name="Chatelet P."/>
            <person name="Merdinoglu D."/>
            <person name="Delledonne M."/>
            <person name="Pezzotti M."/>
            <person name="Lecharny A."/>
            <person name="Scarpelli C."/>
            <person name="Artiguenave F."/>
            <person name="Pe M.E."/>
            <person name="Valle G."/>
            <person name="Morgante M."/>
            <person name="Caboche M."/>
            <person name="Adam-Blondon A.-F."/>
            <person name="Weissenbach J."/>
            <person name="Quetier F."/>
            <person name="Wincker P."/>
        </authorList>
    </citation>
    <scope>NUCLEOTIDE SEQUENCE [LARGE SCALE GENOMIC DNA]</scope>
    <source>
        <strain evidence="2">cv. Pinot noir / PN40024</strain>
    </source>
</reference>
<dbReference type="Proteomes" id="UP000009183">
    <property type="component" value="Chromosome 19"/>
</dbReference>